<evidence type="ECO:0000313" key="3">
    <source>
        <dbReference type="Proteomes" id="UP000075420"/>
    </source>
</evidence>
<keyword evidence="1" id="KW-1133">Transmembrane helix</keyword>
<keyword evidence="1" id="KW-0812">Transmembrane</keyword>
<feature type="transmembrane region" description="Helical" evidence="1">
    <location>
        <begin position="43"/>
        <end position="60"/>
    </location>
</feature>
<keyword evidence="1" id="KW-0472">Membrane</keyword>
<sequence length="177" mass="18937">MPEAAPEGDVLLSNADGSILAHGPDLLVCDCPGDGLDLAVRRVATFAMTASLVIVGIVAARAAPFPIVFIAAIWTAGATAALLFVRRRRRLHGRFRLDFERAEIVQEGRGFRRIFPVRAIARVSTPPALDADVDEPGLAPRWLLLHLSTGEQLRLGKAPAYALGPALAFLRRAGVEA</sequence>
<dbReference type="AlphaFoldDB" id="A0A150P228"/>
<evidence type="ECO:0000313" key="2">
    <source>
        <dbReference type="EMBL" id="KYF49371.1"/>
    </source>
</evidence>
<reference evidence="2 3" key="1">
    <citation type="submission" date="2014-02" db="EMBL/GenBank/DDBJ databases">
        <title>The small core and large imbalanced accessory genome model reveals a collaborative survival strategy of Sorangium cellulosum strains in nature.</title>
        <authorList>
            <person name="Han K."/>
            <person name="Peng R."/>
            <person name="Blom J."/>
            <person name="Li Y.-Z."/>
        </authorList>
    </citation>
    <scope>NUCLEOTIDE SEQUENCE [LARGE SCALE GENOMIC DNA]</scope>
    <source>
        <strain evidence="2 3">So0157-25</strain>
    </source>
</reference>
<name>A0A150P228_SORCE</name>
<gene>
    <name evidence="2" type="ORF">BE08_44700</name>
</gene>
<evidence type="ECO:0000256" key="1">
    <source>
        <dbReference type="SAM" id="Phobius"/>
    </source>
</evidence>
<comment type="caution">
    <text evidence="2">The sequence shown here is derived from an EMBL/GenBank/DDBJ whole genome shotgun (WGS) entry which is preliminary data.</text>
</comment>
<accession>A0A150P228</accession>
<dbReference type="EMBL" id="JELY01003365">
    <property type="protein sequence ID" value="KYF49371.1"/>
    <property type="molecule type" value="Genomic_DNA"/>
</dbReference>
<protein>
    <recommendedName>
        <fullName evidence="4">DUF304 domain-containing protein</fullName>
    </recommendedName>
</protein>
<dbReference type="Proteomes" id="UP000075420">
    <property type="component" value="Unassembled WGS sequence"/>
</dbReference>
<organism evidence="2 3">
    <name type="scientific">Sorangium cellulosum</name>
    <name type="common">Polyangium cellulosum</name>
    <dbReference type="NCBI Taxonomy" id="56"/>
    <lineage>
        <taxon>Bacteria</taxon>
        <taxon>Pseudomonadati</taxon>
        <taxon>Myxococcota</taxon>
        <taxon>Polyangia</taxon>
        <taxon>Polyangiales</taxon>
        <taxon>Polyangiaceae</taxon>
        <taxon>Sorangium</taxon>
    </lineage>
</organism>
<feature type="transmembrane region" description="Helical" evidence="1">
    <location>
        <begin position="66"/>
        <end position="85"/>
    </location>
</feature>
<evidence type="ECO:0008006" key="4">
    <source>
        <dbReference type="Google" id="ProtNLM"/>
    </source>
</evidence>
<proteinExistence type="predicted"/>